<dbReference type="PANTHER" id="PTHR30528">
    <property type="entry name" value="CYTOPLASMIC PROTEIN"/>
    <property type="match status" value="1"/>
</dbReference>
<accession>A0A543B2F5</accession>
<proteinExistence type="predicted"/>
<sequence>MTTLTNTQARRIVLAAQGFTVARPSSTPNLRHLRRVLGHTQLFQVDSVYVLERAHYLPAYSRLGAYPHELVDRAAYQPVRELFEYWGHAASLLPVELYPLMRWRMDAAEQHAWAGMVRVVTENPGLVDKLYRRIEVEGGMTARQLDDGAPRDKNQWGWNWTDTKHALEWMFRSGRISVAARPGFERVYDLTERVIPKEHYEAPAVDRAEAHRHLMLRSVKALGVATEVDLRDYFRLAPGEARTALAELVAEGSVDQVEVTGWDRPAYLLPGTTVPRRFPAHALISPFDPLVWHRDRTQRLWDFFYRIEIYVPRAKRVHGYYVLPFLWGEHLAARVDLKADRKAGVLQVPAAWQEARFATDREELAEALAAELITLANWLGLSAVTPPEAGDLKEPLTRALRA</sequence>
<protein>
    <recommendedName>
        <fullName evidence="3">Cytoplasmic protein</fullName>
    </recommendedName>
</protein>
<dbReference type="RefSeq" id="WP_142043822.1">
    <property type="nucleotide sequence ID" value="NZ_JBHTGS010000002.1"/>
</dbReference>
<evidence type="ECO:0000313" key="2">
    <source>
        <dbReference type="Proteomes" id="UP000317043"/>
    </source>
</evidence>
<evidence type="ECO:0000313" key="1">
    <source>
        <dbReference type="EMBL" id="TQL78910.1"/>
    </source>
</evidence>
<evidence type="ECO:0008006" key="3">
    <source>
        <dbReference type="Google" id="ProtNLM"/>
    </source>
</evidence>
<name>A0A543B2F5_9ACTN</name>
<organism evidence="1 2">
    <name type="scientific">Stackebrandtia endophytica</name>
    <dbReference type="NCBI Taxonomy" id="1496996"/>
    <lineage>
        <taxon>Bacteria</taxon>
        <taxon>Bacillati</taxon>
        <taxon>Actinomycetota</taxon>
        <taxon>Actinomycetes</taxon>
        <taxon>Glycomycetales</taxon>
        <taxon>Glycomycetaceae</taxon>
        <taxon>Stackebrandtia</taxon>
    </lineage>
</organism>
<dbReference type="AlphaFoldDB" id="A0A543B2F5"/>
<dbReference type="InParanoid" id="A0A543B2F5"/>
<gene>
    <name evidence="1" type="ORF">FB566_4507</name>
</gene>
<keyword evidence="2" id="KW-1185">Reference proteome</keyword>
<comment type="caution">
    <text evidence="1">The sequence shown here is derived from an EMBL/GenBank/DDBJ whole genome shotgun (WGS) entry which is preliminary data.</text>
</comment>
<reference evidence="1 2" key="1">
    <citation type="submission" date="2019-06" db="EMBL/GenBank/DDBJ databases">
        <title>Sequencing the genomes of 1000 actinobacteria strains.</title>
        <authorList>
            <person name="Klenk H.-P."/>
        </authorList>
    </citation>
    <scope>NUCLEOTIDE SEQUENCE [LARGE SCALE GENOMIC DNA]</scope>
    <source>
        <strain evidence="1 2">DSM 45928</strain>
    </source>
</reference>
<dbReference type="Pfam" id="PF06224">
    <property type="entry name" value="AlkZ-like"/>
    <property type="match status" value="1"/>
</dbReference>
<dbReference type="PANTHER" id="PTHR30528:SF0">
    <property type="entry name" value="CYTOPLASMIC PROTEIN"/>
    <property type="match status" value="1"/>
</dbReference>
<dbReference type="Proteomes" id="UP000317043">
    <property type="component" value="Unassembled WGS sequence"/>
</dbReference>
<dbReference type="InterPro" id="IPR009351">
    <property type="entry name" value="AlkZ-like"/>
</dbReference>
<dbReference type="OrthoDB" id="9787207at2"/>
<dbReference type="EMBL" id="VFOW01000001">
    <property type="protein sequence ID" value="TQL78910.1"/>
    <property type="molecule type" value="Genomic_DNA"/>
</dbReference>